<dbReference type="RefSeq" id="WP_162841591.1">
    <property type="nucleotide sequence ID" value="NZ_FUZI01000001.1"/>
</dbReference>
<accession>A0A1T5HXM7</accession>
<evidence type="ECO:0000256" key="1">
    <source>
        <dbReference type="SAM" id="Phobius"/>
    </source>
</evidence>
<evidence type="ECO:0000313" key="2">
    <source>
        <dbReference type="EMBL" id="SKC31482.1"/>
    </source>
</evidence>
<sequence length="48" mass="5171">MNTRQKIALGLGSGLLIGSVATVLPTFQFGCFVLGLILFNYVILTKKN</sequence>
<protein>
    <submittedName>
        <fullName evidence="2">Uncharacterized protein</fullName>
    </submittedName>
</protein>
<reference evidence="2 3" key="1">
    <citation type="submission" date="2017-02" db="EMBL/GenBank/DDBJ databases">
        <authorList>
            <person name="Peterson S.W."/>
        </authorList>
    </citation>
    <scope>NUCLEOTIDE SEQUENCE [LARGE SCALE GENOMIC DNA]</scope>
    <source>
        <strain evidence="3">type strain: NCCB 100098</strain>
    </source>
</reference>
<dbReference type="EMBL" id="FUZI01000001">
    <property type="protein sequence ID" value="SKC31482.1"/>
    <property type="molecule type" value="Genomic_DNA"/>
</dbReference>
<keyword evidence="1" id="KW-0472">Membrane</keyword>
<evidence type="ECO:0000313" key="3">
    <source>
        <dbReference type="Proteomes" id="UP000189966"/>
    </source>
</evidence>
<feature type="transmembrane region" description="Helical" evidence="1">
    <location>
        <begin position="20"/>
        <end position="44"/>
    </location>
</feature>
<keyword evidence="1" id="KW-0812">Transmembrane</keyword>
<dbReference type="AlphaFoldDB" id="A0A1T5HXM7"/>
<organism evidence="2 3">
    <name type="scientific">Photobacterium piscicola</name>
    <dbReference type="NCBI Taxonomy" id="1378299"/>
    <lineage>
        <taxon>Bacteria</taxon>
        <taxon>Pseudomonadati</taxon>
        <taxon>Pseudomonadota</taxon>
        <taxon>Gammaproteobacteria</taxon>
        <taxon>Vibrionales</taxon>
        <taxon>Vibrionaceae</taxon>
        <taxon>Photobacterium</taxon>
    </lineage>
</organism>
<dbReference type="Proteomes" id="UP000189966">
    <property type="component" value="Unassembled WGS sequence"/>
</dbReference>
<name>A0A1T5HXM7_9GAMM</name>
<keyword evidence="1" id="KW-1133">Transmembrane helix</keyword>
<proteinExistence type="predicted"/>
<gene>
    <name evidence="2" type="ORF">CZ809_00960</name>
</gene>